<comment type="caution">
    <text evidence="1">The sequence shown here is derived from an EMBL/GenBank/DDBJ whole genome shotgun (WGS) entry which is preliminary data.</text>
</comment>
<gene>
    <name evidence="1" type="ORF">MiSe_07490</name>
</gene>
<dbReference type="Gene3D" id="3.40.50.2000">
    <property type="entry name" value="Glycogen Phosphorylase B"/>
    <property type="match status" value="1"/>
</dbReference>
<evidence type="ECO:0000313" key="2">
    <source>
        <dbReference type="Proteomes" id="UP001050975"/>
    </source>
</evidence>
<proteinExistence type="predicted"/>
<dbReference type="AlphaFoldDB" id="A0AAV3X497"/>
<keyword evidence="1" id="KW-0808">Transferase</keyword>
<organism evidence="1 2">
    <name type="scientific">Microseira wollei NIES-4236</name>
    <dbReference type="NCBI Taxonomy" id="2530354"/>
    <lineage>
        <taxon>Bacteria</taxon>
        <taxon>Bacillati</taxon>
        <taxon>Cyanobacteriota</taxon>
        <taxon>Cyanophyceae</taxon>
        <taxon>Oscillatoriophycideae</taxon>
        <taxon>Aerosakkonematales</taxon>
        <taxon>Aerosakkonemataceae</taxon>
        <taxon>Microseira</taxon>
    </lineage>
</organism>
<dbReference type="SUPFAM" id="SSF53756">
    <property type="entry name" value="UDP-Glycosyltransferase/glycogen phosphorylase"/>
    <property type="match status" value="1"/>
</dbReference>
<accession>A0AAV3X497</accession>
<evidence type="ECO:0000313" key="1">
    <source>
        <dbReference type="EMBL" id="GET36001.1"/>
    </source>
</evidence>
<dbReference type="GO" id="GO:0016740">
    <property type="term" value="F:transferase activity"/>
    <property type="evidence" value="ECO:0007669"/>
    <property type="project" value="UniProtKB-KW"/>
</dbReference>
<keyword evidence="2" id="KW-1185">Reference proteome</keyword>
<dbReference type="Proteomes" id="UP001050975">
    <property type="component" value="Unassembled WGS sequence"/>
</dbReference>
<name>A0AAV3X497_9CYAN</name>
<sequence length="141" mass="14510">MPGVGEEDAAGTSLVGVSSVAGVSSVGGEVGGAVGDEVGGAVGDEVGGSVGGEVVGSVGDGIAEYVTEETGFKIEPLSREYLTQEVTNKIELLVNNEDLRKSMSAKAIERAREFEWECKARNLVKIYQEVIGETGNSASDL</sequence>
<protein>
    <submittedName>
        <fullName evidence="1">Glycosyl transferase, group 1</fullName>
    </submittedName>
</protein>
<dbReference type="EMBL" id="BLAY01000007">
    <property type="protein sequence ID" value="GET36001.1"/>
    <property type="molecule type" value="Genomic_DNA"/>
</dbReference>
<reference evidence="1" key="1">
    <citation type="submission" date="2019-10" db="EMBL/GenBank/DDBJ databases">
        <title>Draft genome sequece of Microseira wollei NIES-4236.</title>
        <authorList>
            <person name="Yamaguchi H."/>
            <person name="Suzuki S."/>
            <person name="Kawachi M."/>
        </authorList>
    </citation>
    <scope>NUCLEOTIDE SEQUENCE</scope>
    <source>
        <strain evidence="1">NIES-4236</strain>
    </source>
</reference>
<dbReference type="RefSeq" id="WP_226575001.1">
    <property type="nucleotide sequence ID" value="NZ_BLAY01000007.1"/>
</dbReference>